<gene>
    <name evidence="1" type="ORF">ATO3_01905</name>
</gene>
<proteinExistence type="predicted"/>
<name>A0A225NRJ7_9RHOB</name>
<dbReference type="RefSeq" id="WP_088648098.1">
    <property type="nucleotide sequence ID" value="NZ_AQQR01000001.1"/>
</dbReference>
<evidence type="ECO:0000313" key="2">
    <source>
        <dbReference type="Proteomes" id="UP000215377"/>
    </source>
</evidence>
<dbReference type="AlphaFoldDB" id="A0A225NRJ7"/>
<protein>
    <submittedName>
        <fullName evidence="1">Uncharacterized protein</fullName>
    </submittedName>
</protein>
<organism evidence="1 2">
    <name type="scientific">Marinibacterium profundimaris</name>
    <dbReference type="NCBI Taxonomy" id="1679460"/>
    <lineage>
        <taxon>Bacteria</taxon>
        <taxon>Pseudomonadati</taxon>
        <taxon>Pseudomonadota</taxon>
        <taxon>Alphaproteobacteria</taxon>
        <taxon>Rhodobacterales</taxon>
        <taxon>Paracoccaceae</taxon>
        <taxon>Marinibacterium</taxon>
    </lineage>
</organism>
<accession>A0A225NRJ7</accession>
<comment type="caution">
    <text evidence="1">The sequence shown here is derived from an EMBL/GenBank/DDBJ whole genome shotgun (WGS) entry which is preliminary data.</text>
</comment>
<keyword evidence="2" id="KW-1185">Reference proteome</keyword>
<sequence>MAHSLPGYHAAPSAAPTRIVPAIARVIKSIRWAFEVSRLYRTTGPSVLTEDRLRALTSH</sequence>
<reference evidence="1 2" key="1">
    <citation type="submission" date="2013-04" db="EMBL/GenBank/DDBJ databases">
        <title>Oceanicola sp. 22II1-22F33 Genome Sequencing.</title>
        <authorList>
            <person name="Lai Q."/>
            <person name="Li G."/>
            <person name="Shao Z."/>
        </authorList>
    </citation>
    <scope>NUCLEOTIDE SEQUENCE [LARGE SCALE GENOMIC DNA]</scope>
    <source>
        <strain evidence="1 2">22II1-22F33</strain>
    </source>
</reference>
<evidence type="ECO:0000313" key="1">
    <source>
        <dbReference type="EMBL" id="OWU77482.1"/>
    </source>
</evidence>
<dbReference type="EMBL" id="AQQR01000001">
    <property type="protein sequence ID" value="OWU77482.1"/>
    <property type="molecule type" value="Genomic_DNA"/>
</dbReference>
<dbReference type="Proteomes" id="UP000215377">
    <property type="component" value="Unassembled WGS sequence"/>
</dbReference>